<dbReference type="GeneID" id="79885722"/>
<dbReference type="Gene3D" id="3.40.50.300">
    <property type="entry name" value="P-loop containing nucleotide triphosphate hydrolases"/>
    <property type="match status" value="1"/>
</dbReference>
<keyword evidence="3" id="KW-1185">Reference proteome</keyword>
<gene>
    <name evidence="2" type="ORF">NL394_07220</name>
</gene>
<dbReference type="AlphaFoldDB" id="A0AAX3ELT8"/>
<name>A0AAX3ELT8_PAEUR</name>
<keyword evidence="2" id="KW-0067">ATP-binding</keyword>
<dbReference type="Proteomes" id="UP001163293">
    <property type="component" value="Chromosome"/>
</dbReference>
<evidence type="ECO:0000259" key="1">
    <source>
        <dbReference type="Pfam" id="PF13191"/>
    </source>
</evidence>
<dbReference type="Pfam" id="PF13191">
    <property type="entry name" value="AAA_16"/>
    <property type="match status" value="1"/>
</dbReference>
<reference evidence="2" key="1">
    <citation type="submission" date="2022-07" db="EMBL/GenBank/DDBJ databases">
        <authorList>
            <person name="Wu T."/>
        </authorList>
    </citation>
    <scope>NUCLEOTIDE SEQUENCE</scope>
    <source>
        <strain evidence="2">SD-1</strain>
    </source>
</reference>
<dbReference type="GO" id="GO:0005524">
    <property type="term" value="F:ATP binding"/>
    <property type="evidence" value="ECO:0007669"/>
    <property type="project" value="UniProtKB-KW"/>
</dbReference>
<proteinExistence type="predicted"/>
<feature type="domain" description="Orc1-like AAA ATPase" evidence="1">
    <location>
        <begin position="18"/>
        <end position="166"/>
    </location>
</feature>
<dbReference type="PANTHER" id="PTHR34301">
    <property type="entry name" value="DNA-BINDING PROTEIN-RELATED"/>
    <property type="match status" value="1"/>
</dbReference>
<organism evidence="2 3">
    <name type="scientific">Paenarthrobacter ureafaciens</name>
    <dbReference type="NCBI Taxonomy" id="37931"/>
    <lineage>
        <taxon>Bacteria</taxon>
        <taxon>Bacillati</taxon>
        <taxon>Actinomycetota</taxon>
        <taxon>Actinomycetes</taxon>
        <taxon>Micrococcales</taxon>
        <taxon>Micrococcaceae</taxon>
        <taxon>Paenarthrobacter</taxon>
    </lineage>
</organism>
<sequence length="366" mass="39401">MIENPFRPSAGATPPEIIGRSGLLDEFKYGLRLGSGAPGLLTIFTGARGIGKTVMLGEVHDAARQEGWAVIAETATEGFMGRVGEEMLSLTQELGSGPQNRRITAIGAAGFSITTQLAPERQVAWRKLGEELLHILDNKHTGLIITVDEIHAADRNELAQLAASVQHFIQDRMPIGLVFAGLPAAVSDLLNEGVATFLRRADKIDLHAAGIRDVERSFASIFATAGFRVPPHLVQKAAESTGGYPFLIQLVGYFLWREAENNNGTLTDAEADRAVQAAHRRNARTVIEAALSTVSAKDLQFLRAMAQDDGPSIAGDLGERLKAKTNLVANYRSRLLAAGLVEPAGHGKIDFAIPGLRQYLRNLNTD</sequence>
<dbReference type="EMBL" id="CP101185">
    <property type="protein sequence ID" value="UYV98989.1"/>
    <property type="molecule type" value="Genomic_DNA"/>
</dbReference>
<keyword evidence="2" id="KW-0547">Nucleotide-binding</keyword>
<dbReference type="InterPro" id="IPR041664">
    <property type="entry name" value="AAA_16"/>
</dbReference>
<evidence type="ECO:0000313" key="2">
    <source>
        <dbReference type="EMBL" id="UYV98989.1"/>
    </source>
</evidence>
<dbReference type="SUPFAM" id="SSF52540">
    <property type="entry name" value="P-loop containing nucleoside triphosphate hydrolases"/>
    <property type="match status" value="1"/>
</dbReference>
<evidence type="ECO:0000313" key="3">
    <source>
        <dbReference type="Proteomes" id="UP001163293"/>
    </source>
</evidence>
<dbReference type="InterPro" id="IPR027417">
    <property type="entry name" value="P-loop_NTPase"/>
</dbReference>
<dbReference type="PANTHER" id="PTHR34301:SF8">
    <property type="entry name" value="ATPASE DOMAIN-CONTAINING PROTEIN"/>
    <property type="match status" value="1"/>
</dbReference>
<dbReference type="RefSeq" id="WP_021472551.1">
    <property type="nucleotide sequence ID" value="NZ_BDMH01000015.1"/>
</dbReference>
<protein>
    <submittedName>
        <fullName evidence="2">ATP-binding protein</fullName>
    </submittedName>
</protein>
<accession>A0AAX3ELT8</accession>